<feature type="short sequence motif" description="GXGXXG" evidence="3">
    <location>
        <begin position="11"/>
        <end position="16"/>
    </location>
</feature>
<dbReference type="RefSeq" id="WP_369329482.1">
    <property type="nucleotide sequence ID" value="NZ_JAULBC010000003.1"/>
</dbReference>
<keyword evidence="3" id="KW-0442">Lipid degradation</keyword>
<dbReference type="PROSITE" id="PS51635">
    <property type="entry name" value="PNPLA"/>
    <property type="match status" value="1"/>
</dbReference>
<feature type="active site" description="Nucleophile" evidence="3">
    <location>
        <position position="45"/>
    </location>
</feature>
<feature type="active site" description="Proton acceptor" evidence="3">
    <location>
        <position position="194"/>
    </location>
</feature>
<dbReference type="InterPro" id="IPR016035">
    <property type="entry name" value="Acyl_Trfase/lysoPLipase"/>
</dbReference>
<keyword evidence="6" id="KW-1185">Reference proteome</keyword>
<comment type="caution">
    <text evidence="5">The sequence shown here is derived from an EMBL/GenBank/DDBJ whole genome shotgun (WGS) entry which is preliminary data.</text>
</comment>
<feature type="short sequence motif" description="DGA/G" evidence="3">
    <location>
        <begin position="194"/>
        <end position="196"/>
    </location>
</feature>
<gene>
    <name evidence="5" type="ORF">QTN47_11250</name>
</gene>
<dbReference type="EMBL" id="JAULBC010000003">
    <property type="protein sequence ID" value="MEX6688075.1"/>
    <property type="molecule type" value="Genomic_DNA"/>
</dbReference>
<evidence type="ECO:0000313" key="6">
    <source>
        <dbReference type="Proteomes" id="UP001560573"/>
    </source>
</evidence>
<accession>A0ABV3ZEX1</accession>
<dbReference type="Proteomes" id="UP001560573">
    <property type="component" value="Unassembled WGS sequence"/>
</dbReference>
<evidence type="ECO:0000256" key="2">
    <source>
        <dbReference type="ARBA" id="ARBA00023098"/>
    </source>
</evidence>
<reference evidence="5 6" key="1">
    <citation type="submission" date="2023-07" db="EMBL/GenBank/DDBJ databases">
        <authorList>
            <person name="Lian W.-H."/>
        </authorList>
    </citation>
    <scope>NUCLEOTIDE SEQUENCE [LARGE SCALE GENOMIC DNA]</scope>
    <source>
        <strain evidence="5 6">SYSU DXS3180</strain>
    </source>
</reference>
<dbReference type="InterPro" id="IPR002641">
    <property type="entry name" value="PNPLA_dom"/>
</dbReference>
<proteinExistence type="inferred from homology"/>
<dbReference type="PANTHER" id="PTHR32176:SF92">
    <property type="entry name" value="XYLOSE ISOMERASE"/>
    <property type="match status" value="1"/>
</dbReference>
<dbReference type="Pfam" id="PF01734">
    <property type="entry name" value="Patatin"/>
    <property type="match status" value="1"/>
</dbReference>
<evidence type="ECO:0000313" key="5">
    <source>
        <dbReference type="EMBL" id="MEX6688075.1"/>
    </source>
</evidence>
<name>A0ABV3ZEX1_9BACT</name>
<dbReference type="Gene3D" id="3.40.1090.10">
    <property type="entry name" value="Cytosolic phospholipase A2 catalytic domain"/>
    <property type="match status" value="1"/>
</dbReference>
<dbReference type="SUPFAM" id="SSF52151">
    <property type="entry name" value="FabD/lysophospholipase-like"/>
    <property type="match status" value="1"/>
</dbReference>
<protein>
    <submittedName>
        <fullName evidence="5">Patatin-like phospholipase family protein</fullName>
    </submittedName>
</protein>
<organism evidence="5 6">
    <name type="scientific">Danxiaibacter flavus</name>
    <dbReference type="NCBI Taxonomy" id="3049108"/>
    <lineage>
        <taxon>Bacteria</taxon>
        <taxon>Pseudomonadati</taxon>
        <taxon>Bacteroidota</taxon>
        <taxon>Chitinophagia</taxon>
        <taxon>Chitinophagales</taxon>
        <taxon>Chitinophagaceae</taxon>
        <taxon>Danxiaibacter</taxon>
    </lineage>
</organism>
<feature type="short sequence motif" description="GXSXG" evidence="3">
    <location>
        <begin position="43"/>
        <end position="47"/>
    </location>
</feature>
<keyword evidence="2 3" id="KW-0443">Lipid metabolism</keyword>
<comment type="similarity">
    <text evidence="1">Belongs to the patatin family.</text>
</comment>
<evidence type="ECO:0000256" key="1">
    <source>
        <dbReference type="ARBA" id="ARBA00010240"/>
    </source>
</evidence>
<keyword evidence="3" id="KW-0378">Hydrolase</keyword>
<feature type="domain" description="PNPLA" evidence="4">
    <location>
        <begin position="7"/>
        <end position="207"/>
    </location>
</feature>
<sequence>MAKYCILSIDGGGLRGVVPLTMLKAIEAKTGKRIHELFNFVAGTSTGGLITAAMSIKNPVDPANPLYTLDDIMDVYVHRGHEIFPERTRLGKLFHDAEDLFKPKFSDSGINAVFTDVLKNYRMLDCLNDIMVCSYDLNNNLPLFFKSRAARKNPEQNALLFDVCRATSAGPSYLPSYEFVYPNDTEDPKRNCIDGGVFVNNPSMAALVEFSKYHHDYMPSFPDGLEIDYKNVFVLSLGTGSYTGKVSDSDTQNKGEIYWAQQISEIMMRGVNRATDYEMEEIMEEGNYLRLKFAIDTDEHSETTNSSPETMEYLVSATKEMLQQRDSDINTFLANMLK</sequence>
<evidence type="ECO:0000256" key="3">
    <source>
        <dbReference type="PROSITE-ProRule" id="PRU01161"/>
    </source>
</evidence>
<evidence type="ECO:0000259" key="4">
    <source>
        <dbReference type="PROSITE" id="PS51635"/>
    </source>
</evidence>
<dbReference type="PANTHER" id="PTHR32176">
    <property type="entry name" value="XYLOSE ISOMERASE"/>
    <property type="match status" value="1"/>
</dbReference>